<dbReference type="eggNOG" id="COG5588">
    <property type="taxonomic scope" value="Bacteria"/>
</dbReference>
<dbReference type="AlphaFoldDB" id="A0A1I7E078"/>
<proteinExistence type="predicted"/>
<dbReference type="Proteomes" id="UP000182466">
    <property type="component" value="Unassembled WGS sequence"/>
</dbReference>
<accession>A0A1I7E078</accession>
<protein>
    <recommendedName>
        <fullName evidence="3">DUF1326 domain-containing protein</fullName>
    </recommendedName>
</protein>
<dbReference type="InterPro" id="IPR009758">
    <property type="entry name" value="DUF1326"/>
</dbReference>
<dbReference type="OrthoDB" id="9802256at2"/>
<name>A0A1I7E078_9RHOB</name>
<sequence length="180" mass="19342">MALDEMAIGTVPRTLKDELILNCNCTVFCPCVVRLGKHPPTEGHRQTWGGVRLDSGAYGGLDLSGLNTGPMIEIPGIMGRGNWKVALLIDDRSSDEQYDALVTLFSGTAKGSTGLIEILARESPGHERQPASYEPEGKSRHITVGRKIQGVVTPVGGSDADKDMVIINTPYWMGPSNDHA</sequence>
<dbReference type="STRING" id="999627.SAMN05216236_13924"/>
<organism evidence="1 2">
    <name type="scientific">Sedimentitalea nanhaiensis</name>
    <dbReference type="NCBI Taxonomy" id="999627"/>
    <lineage>
        <taxon>Bacteria</taxon>
        <taxon>Pseudomonadati</taxon>
        <taxon>Pseudomonadota</taxon>
        <taxon>Alphaproteobacteria</taxon>
        <taxon>Rhodobacterales</taxon>
        <taxon>Paracoccaceae</taxon>
        <taxon>Sedimentitalea</taxon>
    </lineage>
</organism>
<reference evidence="1 2" key="1">
    <citation type="submission" date="2016-10" db="EMBL/GenBank/DDBJ databases">
        <authorList>
            <person name="de Groot N.N."/>
        </authorList>
    </citation>
    <scope>NUCLEOTIDE SEQUENCE [LARGE SCALE GENOMIC DNA]</scope>
    <source>
        <strain evidence="1 2">CGMCC 1.10959</strain>
    </source>
</reference>
<keyword evidence="2" id="KW-1185">Reference proteome</keyword>
<dbReference type="EMBL" id="FPAW01000039">
    <property type="protein sequence ID" value="SFU17263.1"/>
    <property type="molecule type" value="Genomic_DNA"/>
</dbReference>
<evidence type="ECO:0000313" key="2">
    <source>
        <dbReference type="Proteomes" id="UP000182466"/>
    </source>
</evidence>
<gene>
    <name evidence="1" type="ORF">SAMN05216236_13924</name>
</gene>
<evidence type="ECO:0008006" key="3">
    <source>
        <dbReference type="Google" id="ProtNLM"/>
    </source>
</evidence>
<dbReference type="Pfam" id="PF07040">
    <property type="entry name" value="DUF1326"/>
    <property type="match status" value="1"/>
</dbReference>
<dbReference type="RefSeq" id="WP_081710544.1">
    <property type="nucleotide sequence ID" value="NZ_FPAW01000039.1"/>
</dbReference>
<evidence type="ECO:0000313" key="1">
    <source>
        <dbReference type="EMBL" id="SFU17263.1"/>
    </source>
</evidence>